<organism evidence="4 5">
    <name type="scientific">Monoraphidium neglectum</name>
    <dbReference type="NCBI Taxonomy" id="145388"/>
    <lineage>
        <taxon>Eukaryota</taxon>
        <taxon>Viridiplantae</taxon>
        <taxon>Chlorophyta</taxon>
        <taxon>core chlorophytes</taxon>
        <taxon>Chlorophyceae</taxon>
        <taxon>CS clade</taxon>
        <taxon>Sphaeropleales</taxon>
        <taxon>Selenastraceae</taxon>
        <taxon>Monoraphidium</taxon>
    </lineage>
</organism>
<feature type="transmembrane region" description="Helical" evidence="2">
    <location>
        <begin position="50"/>
        <end position="71"/>
    </location>
</feature>
<dbReference type="GeneID" id="25731996"/>
<accession>A0A0D2KCF3</accession>
<dbReference type="AlphaFoldDB" id="A0A0D2KCF3"/>
<dbReference type="InterPro" id="IPR033344">
    <property type="entry name" value="CURT1"/>
</dbReference>
<dbReference type="InterPro" id="IPR025564">
    <property type="entry name" value="CAAD_dom"/>
</dbReference>
<gene>
    <name evidence="4" type="ORF">MNEG_14434</name>
</gene>
<keyword evidence="2" id="KW-0812">Transmembrane</keyword>
<dbReference type="GO" id="GO:0016020">
    <property type="term" value="C:membrane"/>
    <property type="evidence" value="ECO:0007669"/>
    <property type="project" value="UniProtKB-SubCell"/>
</dbReference>
<name>A0A0D2KCF3_9CHLO</name>
<dbReference type="Proteomes" id="UP000054498">
    <property type="component" value="Unassembled WGS sequence"/>
</dbReference>
<evidence type="ECO:0000259" key="3">
    <source>
        <dbReference type="Pfam" id="PF14159"/>
    </source>
</evidence>
<protein>
    <recommendedName>
        <fullName evidence="3">Cyanobacterial aminoacyl-tRNA synthetase CAAD domain-containing protein</fullName>
    </recommendedName>
</protein>
<dbReference type="PANTHER" id="PTHR33222">
    <property type="match status" value="1"/>
</dbReference>
<dbReference type="PANTHER" id="PTHR33222:SF4">
    <property type="entry name" value="PROTEIN CURVATURE THYLAKOID 1A, CHLOROPLASTIC"/>
    <property type="match status" value="1"/>
</dbReference>
<evidence type="ECO:0000313" key="5">
    <source>
        <dbReference type="Proteomes" id="UP000054498"/>
    </source>
</evidence>
<proteinExistence type="predicted"/>
<feature type="transmembrane region" description="Helical" evidence="2">
    <location>
        <begin position="77"/>
        <end position="98"/>
    </location>
</feature>
<dbReference type="EMBL" id="KK104701">
    <property type="protein sequence ID" value="KIY93528.1"/>
    <property type="molecule type" value="Genomic_DNA"/>
</dbReference>
<keyword evidence="2" id="KW-1133">Transmembrane helix</keyword>
<evidence type="ECO:0000256" key="2">
    <source>
        <dbReference type="SAM" id="Phobius"/>
    </source>
</evidence>
<keyword evidence="2" id="KW-0472">Membrane</keyword>
<evidence type="ECO:0000256" key="1">
    <source>
        <dbReference type="ARBA" id="ARBA00004141"/>
    </source>
</evidence>
<reference evidence="4 5" key="1">
    <citation type="journal article" date="2013" name="BMC Genomics">
        <title>Reconstruction of the lipid metabolism for the microalga Monoraphidium neglectum from its genome sequence reveals characteristics suitable for biofuel production.</title>
        <authorList>
            <person name="Bogen C."/>
            <person name="Al-Dilaimi A."/>
            <person name="Albersmeier A."/>
            <person name="Wichmann J."/>
            <person name="Grundmann M."/>
            <person name="Rupp O."/>
            <person name="Lauersen K.J."/>
            <person name="Blifernez-Klassen O."/>
            <person name="Kalinowski J."/>
            <person name="Goesmann A."/>
            <person name="Mussgnug J.H."/>
            <person name="Kruse O."/>
        </authorList>
    </citation>
    <scope>NUCLEOTIDE SEQUENCE [LARGE SCALE GENOMIC DNA]</scope>
    <source>
        <strain evidence="4 5">SAG 48.87</strain>
    </source>
</reference>
<dbReference type="OrthoDB" id="2014299at2759"/>
<dbReference type="KEGG" id="mng:MNEG_14434"/>
<dbReference type="RefSeq" id="XP_013892548.1">
    <property type="nucleotide sequence ID" value="XM_014037094.1"/>
</dbReference>
<dbReference type="STRING" id="145388.A0A0D2KCF3"/>
<feature type="domain" description="Cyanobacterial aminoacyl-tRNA synthetase CAAD" evidence="3">
    <location>
        <begin position="36"/>
        <end position="119"/>
    </location>
</feature>
<dbReference type="GO" id="GO:0009579">
    <property type="term" value="C:thylakoid"/>
    <property type="evidence" value="ECO:0007669"/>
    <property type="project" value="InterPro"/>
</dbReference>
<comment type="subcellular location">
    <subcellularLocation>
        <location evidence="1">Membrane</location>
        <topology evidence="1">Multi-pass membrane protein</topology>
    </subcellularLocation>
</comment>
<keyword evidence="5" id="KW-1185">Reference proteome</keyword>
<dbReference type="Pfam" id="PF14159">
    <property type="entry name" value="CAAD"/>
    <property type="match status" value="1"/>
</dbReference>
<sequence length="122" mass="13451">MQLVANQARLAASTRRSVVARATEEPGVDVDKIVKDLSDKWEKVDNKTGVVLYGAGAVVLLWLSSTIVGAIDAVPLIPKLFELVGLGYTAWFVYRYLLFQNSREELVKDVDELKKKITGGDV</sequence>
<evidence type="ECO:0000313" key="4">
    <source>
        <dbReference type="EMBL" id="KIY93528.1"/>
    </source>
</evidence>